<protein>
    <submittedName>
        <fullName evidence="3">Uncharacterized protein</fullName>
    </submittedName>
</protein>
<keyword evidence="4" id="KW-1185">Reference proteome</keyword>
<gene>
    <name evidence="3" type="ORF">ISF_05904</name>
</gene>
<dbReference type="EMBL" id="AZHB01000014">
    <property type="protein sequence ID" value="OAA60865.1"/>
    <property type="molecule type" value="Genomic_DNA"/>
</dbReference>
<dbReference type="Proteomes" id="UP000076744">
    <property type="component" value="Unassembled WGS sequence"/>
</dbReference>
<name>A0A167TRC2_CORFA</name>
<evidence type="ECO:0000313" key="3">
    <source>
        <dbReference type="EMBL" id="OAA60865.1"/>
    </source>
</evidence>
<comment type="caution">
    <text evidence="3">The sequence shown here is derived from an EMBL/GenBank/DDBJ whole genome shotgun (WGS) entry which is preliminary data.</text>
</comment>
<evidence type="ECO:0000256" key="1">
    <source>
        <dbReference type="SAM" id="MobiDB-lite"/>
    </source>
</evidence>
<dbReference type="RefSeq" id="XP_018703536.1">
    <property type="nucleotide sequence ID" value="XM_018849509.1"/>
</dbReference>
<dbReference type="GeneID" id="30022196"/>
<accession>A0A167TRC2</accession>
<dbReference type="AlphaFoldDB" id="A0A167TRC2"/>
<evidence type="ECO:0000313" key="4">
    <source>
        <dbReference type="Proteomes" id="UP000076744"/>
    </source>
</evidence>
<feature type="region of interest" description="Disordered" evidence="1">
    <location>
        <begin position="172"/>
        <end position="226"/>
    </location>
</feature>
<dbReference type="STRING" id="1081104.A0A167TRC2"/>
<feature type="chain" id="PRO_5007892659" evidence="2">
    <location>
        <begin position="21"/>
        <end position="235"/>
    </location>
</feature>
<organism evidence="3 4">
    <name type="scientific">Cordyceps fumosorosea (strain ARSEF 2679)</name>
    <name type="common">Isaria fumosorosea</name>
    <dbReference type="NCBI Taxonomy" id="1081104"/>
    <lineage>
        <taxon>Eukaryota</taxon>
        <taxon>Fungi</taxon>
        <taxon>Dikarya</taxon>
        <taxon>Ascomycota</taxon>
        <taxon>Pezizomycotina</taxon>
        <taxon>Sordariomycetes</taxon>
        <taxon>Hypocreomycetidae</taxon>
        <taxon>Hypocreales</taxon>
        <taxon>Cordycipitaceae</taxon>
        <taxon>Cordyceps</taxon>
    </lineage>
</organism>
<reference evidence="3 4" key="1">
    <citation type="journal article" date="2016" name="Genome Biol. Evol.">
        <title>Divergent and convergent evolution of fungal pathogenicity.</title>
        <authorList>
            <person name="Shang Y."/>
            <person name="Xiao G."/>
            <person name="Zheng P."/>
            <person name="Cen K."/>
            <person name="Zhan S."/>
            <person name="Wang C."/>
        </authorList>
    </citation>
    <scope>NUCLEOTIDE SEQUENCE [LARGE SCALE GENOMIC DNA]</scope>
    <source>
        <strain evidence="3 4">ARSEF 2679</strain>
    </source>
</reference>
<proteinExistence type="predicted"/>
<feature type="signal peptide" evidence="2">
    <location>
        <begin position="1"/>
        <end position="20"/>
    </location>
</feature>
<dbReference type="OrthoDB" id="5320938at2759"/>
<keyword evidence="2" id="KW-0732">Signal</keyword>
<evidence type="ECO:0000256" key="2">
    <source>
        <dbReference type="SAM" id="SignalP"/>
    </source>
</evidence>
<sequence>MFFKTSITVATAALLGAAVAIPSSPFASENAVSAISKRGLDCNNPVWGLSREDCQHMSNIGFGLHGQEPPGQQRRHLDRLRWPHELFSCTNRASEGGPATIISSFVNVRQPYVTRSLPNVGDSGHRVHGAGHLRRVRRAQTTRATLLKDGQVFNAWGRVVDGPARETAERLAGAQHGRQQNGDVDVGRVPSQRGQDCEAGSQAGNPHIGYDEKGDPTDGCGGYENGGRLNVEFHN</sequence>